<reference evidence="6 7" key="1">
    <citation type="journal article" date="2016" name="Front. Microbiol.">
        <title>Comprehensive Phylogenetic Analysis of Bovine Non-aureus Staphylococci Species Based on Whole-Genome Sequencing.</title>
        <authorList>
            <person name="Naushad S."/>
            <person name="Barkema H.W."/>
            <person name="Luby C."/>
            <person name="Condas L.A."/>
            <person name="Nobrega D.B."/>
            <person name="Carson D.A."/>
            <person name="De Buck J."/>
        </authorList>
    </citation>
    <scope>NUCLEOTIDE SEQUENCE [LARGE SCALE GENOMIC DNA]</scope>
    <source>
        <strain evidence="6 7">SNUC 993</strain>
    </source>
</reference>
<dbReference type="EMBL" id="PZDI01000044">
    <property type="protein sequence ID" value="PTH16482.1"/>
    <property type="molecule type" value="Genomic_DNA"/>
</dbReference>
<keyword evidence="4" id="KW-0175">Coiled coil</keyword>
<proteinExistence type="inferred from homology"/>
<evidence type="ECO:0000256" key="1">
    <source>
        <dbReference type="ARBA" id="ARBA00010923"/>
    </source>
</evidence>
<evidence type="ECO:0000256" key="3">
    <source>
        <dbReference type="ARBA" id="ARBA00023125"/>
    </source>
</evidence>
<evidence type="ECO:0000259" key="5">
    <source>
        <dbReference type="Pfam" id="PF01420"/>
    </source>
</evidence>
<name>A0ABX5ICW0_9STAP</name>
<dbReference type="InterPro" id="IPR052021">
    <property type="entry name" value="Type-I_RS_S_subunit"/>
</dbReference>
<dbReference type="InterPro" id="IPR044946">
    <property type="entry name" value="Restrct_endonuc_typeI_TRD_sf"/>
</dbReference>
<feature type="coiled-coil region" evidence="4">
    <location>
        <begin position="174"/>
        <end position="201"/>
    </location>
</feature>
<protein>
    <recommendedName>
        <fullName evidence="5">Type I restriction modification DNA specificity domain-containing protein</fullName>
    </recommendedName>
</protein>
<comment type="similarity">
    <text evidence="1">Belongs to the type-I restriction system S methylase family.</text>
</comment>
<feature type="domain" description="Type I restriction modification DNA specificity" evidence="5">
    <location>
        <begin position="219"/>
        <end position="395"/>
    </location>
</feature>
<dbReference type="Pfam" id="PF01420">
    <property type="entry name" value="Methylase_S"/>
    <property type="match status" value="2"/>
</dbReference>
<keyword evidence="7" id="KW-1185">Reference proteome</keyword>
<dbReference type="Proteomes" id="UP000242694">
    <property type="component" value="Unassembled WGS sequence"/>
</dbReference>
<organism evidence="6 7">
    <name type="scientific">Staphylococcus auricularis</name>
    <dbReference type="NCBI Taxonomy" id="29379"/>
    <lineage>
        <taxon>Bacteria</taxon>
        <taxon>Bacillati</taxon>
        <taxon>Bacillota</taxon>
        <taxon>Bacilli</taxon>
        <taxon>Bacillales</taxon>
        <taxon>Staphylococcaceae</taxon>
        <taxon>Staphylococcus</taxon>
    </lineage>
</organism>
<accession>A0ABX5ICW0</accession>
<feature type="domain" description="Type I restriction modification DNA specificity" evidence="5">
    <location>
        <begin position="18"/>
        <end position="193"/>
    </location>
</feature>
<feature type="coiled-coil region" evidence="4">
    <location>
        <begin position="378"/>
        <end position="405"/>
    </location>
</feature>
<dbReference type="PANTHER" id="PTHR30408:SF12">
    <property type="entry name" value="TYPE I RESTRICTION ENZYME MJAVIII SPECIFICITY SUBUNIT"/>
    <property type="match status" value="1"/>
</dbReference>
<evidence type="ECO:0000256" key="2">
    <source>
        <dbReference type="ARBA" id="ARBA00022747"/>
    </source>
</evidence>
<evidence type="ECO:0000256" key="4">
    <source>
        <dbReference type="SAM" id="Coils"/>
    </source>
</evidence>
<dbReference type="PANTHER" id="PTHR30408">
    <property type="entry name" value="TYPE-1 RESTRICTION ENZYME ECOKI SPECIFICITY PROTEIN"/>
    <property type="match status" value="1"/>
</dbReference>
<dbReference type="Gene3D" id="3.90.220.20">
    <property type="entry name" value="DNA methylase specificity domains"/>
    <property type="match status" value="2"/>
</dbReference>
<evidence type="ECO:0000313" key="7">
    <source>
        <dbReference type="Proteomes" id="UP000242694"/>
    </source>
</evidence>
<dbReference type="Gene3D" id="1.10.287.1120">
    <property type="entry name" value="Bipartite methylase S protein"/>
    <property type="match status" value="1"/>
</dbReference>
<comment type="caution">
    <text evidence="6">The sequence shown here is derived from an EMBL/GenBank/DDBJ whole genome shotgun (WGS) entry which is preliminary data.</text>
</comment>
<keyword evidence="2" id="KW-0680">Restriction system</keyword>
<dbReference type="InterPro" id="IPR000055">
    <property type="entry name" value="Restrct_endonuc_typeI_TRD"/>
</dbReference>
<evidence type="ECO:0000313" key="6">
    <source>
        <dbReference type="EMBL" id="PTH16482.1"/>
    </source>
</evidence>
<sequence length="408" mass="47267">MTNDVKNVPEIRFPEFDDEWKEKKFYECVEIEGKLVNPNFHEYQNLPHIGPGNIQKNTGRILNYNLVKDENLISGKFEFDEEDIIYGKINPQLQKICIPGFRGLASADTYPIKTISGVSNTYFIYYSLFTSRFFKYSVSVSMRTGMPKINKEELGSYNFYLPKIMEQQKIGNFFSKLDRQIELEEQKLAKLEEQKKGYMQKIFSQQLGFKDENGNEYPTWQSYKLGNLYKKGKAGGTPKSTESKYYNGEVPFLSISDITEQGKFIMNTEKSITQEGVDNSTAWLVPVNSINYAMYASVGYLSINKIEVATSQAIFNMVFEDNNLVEYIYYYLNHIRDKGMLEKLVGTGTQSNLSASIMKSMYIKLPDYEEMVKITDFLSKVDKLIEKQNQKIDGLKKRKKGFLQKMFI</sequence>
<dbReference type="SUPFAM" id="SSF116734">
    <property type="entry name" value="DNA methylase specificity domain"/>
    <property type="match status" value="2"/>
</dbReference>
<keyword evidence="3" id="KW-0238">DNA-binding</keyword>
<gene>
    <name evidence="6" type="ORF">BU607_08520</name>
</gene>
<dbReference type="RefSeq" id="WP_107398298.1">
    <property type="nucleotide sequence ID" value="NZ_PZDI01000044.1"/>
</dbReference>
<dbReference type="CDD" id="cd17275">
    <property type="entry name" value="RMtype1_S_MjaORF132P-TRD1-CR1_like"/>
    <property type="match status" value="1"/>
</dbReference>